<dbReference type="AlphaFoldDB" id="D7CU58"/>
<organism evidence="9 10">
    <name type="scientific">Truepera radiovictrix (strain DSM 17093 / CIP 108686 / LMG 22925 / RQ-24)</name>
    <dbReference type="NCBI Taxonomy" id="649638"/>
    <lineage>
        <taxon>Bacteria</taxon>
        <taxon>Thermotogati</taxon>
        <taxon>Deinococcota</taxon>
        <taxon>Deinococci</taxon>
        <taxon>Trueperales</taxon>
        <taxon>Trueperaceae</taxon>
        <taxon>Truepera</taxon>
    </lineage>
</organism>
<evidence type="ECO:0000256" key="1">
    <source>
        <dbReference type="ARBA" id="ARBA00009375"/>
    </source>
</evidence>
<dbReference type="InterPro" id="IPR020097">
    <property type="entry name" value="PsdUridine_synth_TruA_a/b_dom"/>
</dbReference>
<evidence type="ECO:0000259" key="8">
    <source>
        <dbReference type="Pfam" id="PF01416"/>
    </source>
</evidence>
<dbReference type="EMBL" id="CP002049">
    <property type="protein sequence ID" value="ADI13956.1"/>
    <property type="molecule type" value="Genomic_DNA"/>
</dbReference>
<dbReference type="EC" id="5.4.99.12" evidence="4"/>
<feature type="binding site" evidence="4 6">
    <location>
        <position position="114"/>
    </location>
    <ligand>
        <name>substrate</name>
    </ligand>
</feature>
<comment type="function">
    <text evidence="4">Formation of pseudouridine at positions 38, 39 and 40 in the anticodon stem and loop of transfer RNAs.</text>
</comment>
<protein>
    <recommendedName>
        <fullName evidence="4">tRNA pseudouridine synthase A</fullName>
        <ecNumber evidence="4">5.4.99.12</ecNumber>
    </recommendedName>
    <alternativeName>
        <fullName evidence="4">tRNA pseudouridine(38-40) synthase</fullName>
    </alternativeName>
    <alternativeName>
        <fullName evidence="4">tRNA pseudouridylate synthase I</fullName>
    </alternativeName>
    <alternativeName>
        <fullName evidence="4">tRNA-uridine isomerase I</fullName>
    </alternativeName>
</protein>
<dbReference type="HAMAP" id="MF_00171">
    <property type="entry name" value="TruA"/>
    <property type="match status" value="1"/>
</dbReference>
<dbReference type="HOGENOM" id="CLU_014673_0_1_0"/>
<evidence type="ECO:0000313" key="10">
    <source>
        <dbReference type="Proteomes" id="UP000000379"/>
    </source>
</evidence>
<dbReference type="InterPro" id="IPR020095">
    <property type="entry name" value="PsdUridine_synth_TruA_C"/>
</dbReference>
<comment type="subunit">
    <text evidence="4">Homodimer.</text>
</comment>
<dbReference type="CDD" id="cd02570">
    <property type="entry name" value="PseudoU_synth_EcTruA"/>
    <property type="match status" value="1"/>
</dbReference>
<dbReference type="Proteomes" id="UP000000379">
    <property type="component" value="Chromosome"/>
</dbReference>
<evidence type="ECO:0000256" key="5">
    <source>
        <dbReference type="PIRSR" id="PIRSR001430-1"/>
    </source>
</evidence>
<dbReference type="Gene3D" id="3.30.70.580">
    <property type="entry name" value="Pseudouridine synthase I, catalytic domain, N-terminal subdomain"/>
    <property type="match status" value="1"/>
</dbReference>
<dbReference type="eggNOG" id="COG0101">
    <property type="taxonomic scope" value="Bacteria"/>
</dbReference>
<dbReference type="GO" id="GO:0031119">
    <property type="term" value="P:tRNA pseudouridine synthesis"/>
    <property type="evidence" value="ECO:0007669"/>
    <property type="project" value="UniProtKB-UniRule"/>
</dbReference>
<evidence type="ECO:0000313" key="9">
    <source>
        <dbReference type="EMBL" id="ADI13956.1"/>
    </source>
</evidence>
<dbReference type="NCBIfam" id="TIGR00071">
    <property type="entry name" value="hisT_truA"/>
    <property type="match status" value="1"/>
</dbReference>
<dbReference type="Gene3D" id="3.30.70.660">
    <property type="entry name" value="Pseudouridine synthase I, catalytic domain, C-terminal subdomain"/>
    <property type="match status" value="1"/>
</dbReference>
<accession>D7CU58</accession>
<dbReference type="PIRSF" id="PIRSF001430">
    <property type="entry name" value="tRNA_psdUrid_synth"/>
    <property type="match status" value="1"/>
</dbReference>
<dbReference type="GO" id="GO:0160147">
    <property type="term" value="F:tRNA pseudouridine(38-40) synthase activity"/>
    <property type="evidence" value="ECO:0007669"/>
    <property type="project" value="UniProtKB-EC"/>
</dbReference>
<proteinExistence type="inferred from homology"/>
<reference evidence="9 10" key="2">
    <citation type="journal article" date="2011" name="Stand. Genomic Sci.">
        <title>Complete genome sequence of Truepera radiovictrix type strain (RQ-24).</title>
        <authorList>
            <person name="Ivanova N."/>
            <person name="Rohde C."/>
            <person name="Munk C."/>
            <person name="Nolan M."/>
            <person name="Lucas S."/>
            <person name="Del Rio T.G."/>
            <person name="Tice H."/>
            <person name="Deshpande S."/>
            <person name="Cheng J.F."/>
            <person name="Tapia R."/>
            <person name="Han C."/>
            <person name="Goodwin L."/>
            <person name="Pitluck S."/>
            <person name="Liolios K."/>
            <person name="Mavromatis K."/>
            <person name="Mikhailova N."/>
            <person name="Pati A."/>
            <person name="Chen A."/>
            <person name="Palaniappan K."/>
            <person name="Land M."/>
            <person name="Hauser L."/>
            <person name="Chang Y.J."/>
            <person name="Jeffries C.D."/>
            <person name="Brambilla E."/>
            <person name="Rohde M."/>
            <person name="Goker M."/>
            <person name="Tindall B.J."/>
            <person name="Woyke T."/>
            <person name="Bristow J."/>
            <person name="Eisen J.A."/>
            <person name="Markowitz V."/>
            <person name="Hugenholtz P."/>
            <person name="Kyrpides N.C."/>
            <person name="Klenk H.P."/>
            <person name="Lapidus A."/>
        </authorList>
    </citation>
    <scope>NUCLEOTIDE SEQUENCE [LARGE SCALE GENOMIC DNA]</scope>
    <source>
        <strain evidence="10">DSM 17093 / CIP 108686 / LMG 22925 / RQ-24</strain>
    </source>
</reference>
<dbReference type="KEGG" id="tra:Trad_0822"/>
<keyword evidence="10" id="KW-1185">Reference proteome</keyword>
<keyword evidence="2 4" id="KW-0819">tRNA processing</keyword>
<feature type="domain" description="Pseudouridine synthase I TruA alpha/beta" evidence="8">
    <location>
        <begin position="150"/>
        <end position="250"/>
    </location>
</feature>
<evidence type="ECO:0000256" key="7">
    <source>
        <dbReference type="RuleBase" id="RU003792"/>
    </source>
</evidence>
<evidence type="ECO:0000256" key="4">
    <source>
        <dbReference type="HAMAP-Rule" id="MF_00171"/>
    </source>
</evidence>
<feature type="domain" description="Pseudouridine synthase I TruA alpha/beta" evidence="8">
    <location>
        <begin position="9"/>
        <end position="107"/>
    </location>
</feature>
<dbReference type="OrthoDB" id="9811823at2"/>
<dbReference type="PANTHER" id="PTHR11142:SF0">
    <property type="entry name" value="TRNA PSEUDOURIDINE SYNTHASE-LIKE 1"/>
    <property type="match status" value="1"/>
</dbReference>
<evidence type="ECO:0000256" key="6">
    <source>
        <dbReference type="PIRSR" id="PIRSR001430-2"/>
    </source>
</evidence>
<dbReference type="GO" id="GO:0003723">
    <property type="term" value="F:RNA binding"/>
    <property type="evidence" value="ECO:0007669"/>
    <property type="project" value="InterPro"/>
</dbReference>
<evidence type="ECO:0000256" key="3">
    <source>
        <dbReference type="ARBA" id="ARBA00023235"/>
    </source>
</evidence>
<gene>
    <name evidence="4" type="primary">truA</name>
    <name evidence="9" type="ordered locus">Trad_0822</name>
</gene>
<comment type="catalytic activity">
    <reaction evidence="4 7">
        <text>uridine(38/39/40) in tRNA = pseudouridine(38/39/40) in tRNA</text>
        <dbReference type="Rhea" id="RHEA:22376"/>
        <dbReference type="Rhea" id="RHEA-COMP:10085"/>
        <dbReference type="Rhea" id="RHEA-COMP:10087"/>
        <dbReference type="ChEBI" id="CHEBI:65314"/>
        <dbReference type="ChEBI" id="CHEBI:65315"/>
        <dbReference type="EC" id="5.4.99.12"/>
    </reaction>
</comment>
<dbReference type="InterPro" id="IPR020094">
    <property type="entry name" value="TruA/RsuA/RluB/E/F_N"/>
</dbReference>
<dbReference type="FunFam" id="3.30.70.580:FF:000001">
    <property type="entry name" value="tRNA pseudouridine synthase A"/>
    <property type="match status" value="1"/>
</dbReference>
<comment type="caution">
    <text evidence="4">Lacks conserved residue(s) required for the propagation of feature annotation.</text>
</comment>
<dbReference type="RefSeq" id="WP_013177328.1">
    <property type="nucleotide sequence ID" value="NC_014221.1"/>
</dbReference>
<reference evidence="10" key="1">
    <citation type="submission" date="2010-05" db="EMBL/GenBank/DDBJ databases">
        <title>The complete genome of Truepera radiovictris DSM 17093.</title>
        <authorList>
            <consortium name="US DOE Joint Genome Institute (JGI-PGF)"/>
            <person name="Lucas S."/>
            <person name="Copeland A."/>
            <person name="Lapidus A."/>
            <person name="Glavina del Rio T."/>
            <person name="Dalin E."/>
            <person name="Tice H."/>
            <person name="Bruce D."/>
            <person name="Goodwin L."/>
            <person name="Pitluck S."/>
            <person name="Kyrpides N."/>
            <person name="Mavromatis K."/>
            <person name="Ovchinnikova G."/>
            <person name="Munk A.C."/>
            <person name="Detter J.C."/>
            <person name="Han C."/>
            <person name="Tapia R."/>
            <person name="Land M."/>
            <person name="Hauser L."/>
            <person name="Markowitz V."/>
            <person name="Cheng J.-F."/>
            <person name="Hugenholtz P."/>
            <person name="Woyke T."/>
            <person name="Wu D."/>
            <person name="Tindall B."/>
            <person name="Pomrenke H.G."/>
            <person name="Brambilla E."/>
            <person name="Klenk H.-P."/>
            <person name="Eisen J.A."/>
        </authorList>
    </citation>
    <scope>NUCLEOTIDE SEQUENCE [LARGE SCALE GENOMIC DNA]</scope>
    <source>
        <strain evidence="10">DSM 17093 / CIP 108686 / LMG 22925 / RQ-24</strain>
    </source>
</reference>
<dbReference type="InterPro" id="IPR020103">
    <property type="entry name" value="PsdUridine_synth_cat_dom_sf"/>
</dbReference>
<comment type="similarity">
    <text evidence="1 4 7">Belongs to the tRNA pseudouridine synthase TruA family.</text>
</comment>
<dbReference type="STRING" id="649638.Trad_0822"/>
<name>D7CU58_TRURR</name>
<dbReference type="SUPFAM" id="SSF55120">
    <property type="entry name" value="Pseudouridine synthase"/>
    <property type="match status" value="1"/>
</dbReference>
<dbReference type="Pfam" id="PF01416">
    <property type="entry name" value="PseudoU_synth_1"/>
    <property type="match status" value="2"/>
</dbReference>
<feature type="active site" description="Nucleophile" evidence="4 5">
    <location>
        <position position="56"/>
    </location>
</feature>
<sequence>MRRIKLTLEFDGTDFFGWQVQAGAAHPVRTVQGVLEAALATLPGARPKAHAAGRTDAGVHALAMVAHYDTDDRIPVAKVPAALNARLPPDVRVLHAEEVPRSFEAQFSCCYRRYLYRMRLLRASRAGSALERRRVLFVPGALDLEAMQRAAPRFEGTRDFAALATQESRTTVRTVYRCRLGAAGPDLTLDIAADGFLRNMVRAVVGTLLWVGEGKLAPEDVSALLAARDRRRAGPNAPPHGLYFAEAGYEPWGTRAEDAE</sequence>
<keyword evidence="3 4" id="KW-0413">Isomerase</keyword>
<dbReference type="PANTHER" id="PTHR11142">
    <property type="entry name" value="PSEUDOURIDYLATE SYNTHASE"/>
    <property type="match status" value="1"/>
</dbReference>
<evidence type="ECO:0000256" key="2">
    <source>
        <dbReference type="ARBA" id="ARBA00022694"/>
    </source>
</evidence>
<dbReference type="InterPro" id="IPR001406">
    <property type="entry name" value="PsdUridine_synth_TruA"/>
</dbReference>